<feature type="domain" description="ABC-2 type transporter transmembrane" evidence="6">
    <location>
        <begin position="67"/>
        <end position="245"/>
    </location>
</feature>
<feature type="transmembrane region" description="Helical" evidence="5">
    <location>
        <begin position="169"/>
        <end position="192"/>
    </location>
</feature>
<proteinExistence type="predicted"/>
<feature type="transmembrane region" description="Helical" evidence="5">
    <location>
        <begin position="55"/>
        <end position="79"/>
    </location>
</feature>
<keyword evidence="4 5" id="KW-0472">Membrane</keyword>
<evidence type="ECO:0000256" key="5">
    <source>
        <dbReference type="SAM" id="Phobius"/>
    </source>
</evidence>
<feature type="transmembrane region" description="Helical" evidence="5">
    <location>
        <begin position="138"/>
        <end position="163"/>
    </location>
</feature>
<evidence type="ECO:0000256" key="4">
    <source>
        <dbReference type="ARBA" id="ARBA00023136"/>
    </source>
</evidence>
<protein>
    <recommendedName>
        <fullName evidence="6">ABC-2 type transporter transmembrane domain-containing protein</fullName>
    </recommendedName>
</protein>
<name>A0A7K0DSN6_9NOCA</name>
<dbReference type="InterPro" id="IPR013525">
    <property type="entry name" value="ABC2_TM"/>
</dbReference>
<keyword evidence="3 5" id="KW-1133">Transmembrane helix</keyword>
<dbReference type="AlphaFoldDB" id="A0A7K0DSN6"/>
<dbReference type="Proteomes" id="UP000431401">
    <property type="component" value="Unassembled WGS sequence"/>
</dbReference>
<evidence type="ECO:0000313" key="8">
    <source>
        <dbReference type="Proteomes" id="UP000431401"/>
    </source>
</evidence>
<accession>A0A7K0DSN6</accession>
<sequence>MTTVAFRAGVARGLVELRQAFTGTALLGQLLWPAATVAALWYFRDHRLPGGGTLGAFILPSVLGTYVAVGAVLMIQYLATEREDGTLLRARIIPDGIQGYLTGKLVTVSGSVAIYLVLVAVPGALLVHGLAVHRVGAWLTLAWVVPLGFVATQSIGATLGALVSGTRAIGYLSALVMGLISISGIFYPITALPRWLQWVAQAFPIYWLGLGMRSAVLPAGAVAAELGRSWRPLETAVALSIWTALGLTLAPVVLRRAARRESTATVTRRRDRALRRTR</sequence>
<dbReference type="EMBL" id="WEGI01000009">
    <property type="protein sequence ID" value="MQY28761.1"/>
    <property type="molecule type" value="Genomic_DNA"/>
</dbReference>
<evidence type="ECO:0000256" key="1">
    <source>
        <dbReference type="ARBA" id="ARBA00004141"/>
    </source>
</evidence>
<organism evidence="7 8">
    <name type="scientific">Nocardia aurantia</name>
    <dbReference type="NCBI Taxonomy" id="2585199"/>
    <lineage>
        <taxon>Bacteria</taxon>
        <taxon>Bacillati</taxon>
        <taxon>Actinomycetota</taxon>
        <taxon>Actinomycetes</taxon>
        <taxon>Mycobacteriales</taxon>
        <taxon>Nocardiaceae</taxon>
        <taxon>Nocardia</taxon>
    </lineage>
</organism>
<feature type="transmembrane region" description="Helical" evidence="5">
    <location>
        <begin position="112"/>
        <end position="131"/>
    </location>
</feature>
<gene>
    <name evidence="7" type="ORF">NRB56_43450</name>
</gene>
<dbReference type="Pfam" id="PF12698">
    <property type="entry name" value="ABC2_membrane_3"/>
    <property type="match status" value="1"/>
</dbReference>
<dbReference type="GO" id="GO:0140359">
    <property type="term" value="F:ABC-type transporter activity"/>
    <property type="evidence" value="ECO:0007669"/>
    <property type="project" value="InterPro"/>
</dbReference>
<dbReference type="InterPro" id="IPR051784">
    <property type="entry name" value="Nod_factor_ABC_transporter"/>
</dbReference>
<dbReference type="PANTHER" id="PTHR43229">
    <property type="entry name" value="NODULATION PROTEIN J"/>
    <property type="match status" value="1"/>
</dbReference>
<reference evidence="7 8" key="1">
    <citation type="submission" date="2019-10" db="EMBL/GenBank/DDBJ databases">
        <title>Nocardia macrotermitis sp. nov. and Nocardia aurantia sp. nov., isolated from the gut of fungus growing-termite Macrotermes natalensis.</title>
        <authorList>
            <person name="Benndorf R."/>
            <person name="Schwitalla J."/>
            <person name="Martin K."/>
            <person name="De Beer W."/>
            <person name="Kaster A.-K."/>
            <person name="Vollmers J."/>
            <person name="Poulsen M."/>
            <person name="Beemelmanns C."/>
        </authorList>
    </citation>
    <scope>NUCLEOTIDE SEQUENCE [LARGE SCALE GENOMIC DNA]</scope>
    <source>
        <strain evidence="7 8">RB56</strain>
    </source>
</reference>
<feature type="transmembrane region" description="Helical" evidence="5">
    <location>
        <begin position="20"/>
        <end position="43"/>
    </location>
</feature>
<dbReference type="PANTHER" id="PTHR43229:SF6">
    <property type="entry name" value="ABC-TYPE MULTIDRUG TRANSPORT SYSTEM, PERMEASE COMPONENT"/>
    <property type="match status" value="1"/>
</dbReference>
<dbReference type="RefSeq" id="WP_153344948.1">
    <property type="nucleotide sequence ID" value="NZ_WEGI01000009.1"/>
</dbReference>
<evidence type="ECO:0000313" key="7">
    <source>
        <dbReference type="EMBL" id="MQY28761.1"/>
    </source>
</evidence>
<dbReference type="OrthoDB" id="9786643at2"/>
<keyword evidence="8" id="KW-1185">Reference proteome</keyword>
<evidence type="ECO:0000256" key="2">
    <source>
        <dbReference type="ARBA" id="ARBA00022692"/>
    </source>
</evidence>
<comment type="subcellular location">
    <subcellularLocation>
        <location evidence="1">Membrane</location>
        <topology evidence="1">Multi-pass membrane protein</topology>
    </subcellularLocation>
</comment>
<comment type="caution">
    <text evidence="7">The sequence shown here is derived from an EMBL/GenBank/DDBJ whole genome shotgun (WGS) entry which is preliminary data.</text>
</comment>
<evidence type="ECO:0000259" key="6">
    <source>
        <dbReference type="Pfam" id="PF12698"/>
    </source>
</evidence>
<evidence type="ECO:0000256" key="3">
    <source>
        <dbReference type="ARBA" id="ARBA00022989"/>
    </source>
</evidence>
<keyword evidence="2 5" id="KW-0812">Transmembrane</keyword>
<dbReference type="GO" id="GO:0016020">
    <property type="term" value="C:membrane"/>
    <property type="evidence" value="ECO:0007669"/>
    <property type="project" value="UniProtKB-SubCell"/>
</dbReference>
<feature type="transmembrane region" description="Helical" evidence="5">
    <location>
        <begin position="236"/>
        <end position="254"/>
    </location>
</feature>